<gene>
    <name evidence="3" type="ORF">SAMN05216605_11157</name>
</gene>
<keyword evidence="2" id="KW-0732">Signal</keyword>
<feature type="signal peptide" evidence="2">
    <location>
        <begin position="1"/>
        <end position="18"/>
    </location>
</feature>
<dbReference type="AlphaFoldDB" id="A0A1G8IHR3"/>
<dbReference type="PANTHER" id="PTHR35936:SF6">
    <property type="entry name" value="AMINO ACID ABC TRANSPORTER SUBSTRATE-BINDING PAAT FAMILY PROTEIN"/>
    <property type="match status" value="1"/>
</dbReference>
<sequence length="257" mass="28948">MRLLTLSALLLMSGSVGAQEIPLRFSIADAWSMPLVQLDDHQPTGGIIFDIMQSMAAQANLSAEYRVVPIQRVQRTLERGAIDVRCYAAQSWMPNLSGDYTWSLPLLIQRDLLISTPDNATPRAPDTLTDETIGTVLGYAYPTLQTAFDSHRLKRDDARSEVQVLQKLQVHRYRYAVGNQWSLDWFNRNLPDDQKLRGVAVIDEQPVGCIVRNDTQIPAQRLMRILLRMRMSGEIDRIMSRYNTVSGLPADRPAAAP</sequence>
<dbReference type="SUPFAM" id="SSF53850">
    <property type="entry name" value="Periplasmic binding protein-like II"/>
    <property type="match status" value="1"/>
</dbReference>
<name>A0A1G8IHR3_9PSED</name>
<reference evidence="4" key="1">
    <citation type="submission" date="2016-10" db="EMBL/GenBank/DDBJ databases">
        <authorList>
            <person name="Varghese N."/>
            <person name="Submissions S."/>
        </authorList>
    </citation>
    <scope>NUCLEOTIDE SEQUENCE [LARGE SCALE GENOMIC DNA]</scope>
    <source>
        <strain evidence="4">ATCC 700689</strain>
    </source>
</reference>
<evidence type="ECO:0000313" key="4">
    <source>
        <dbReference type="Proteomes" id="UP000182894"/>
    </source>
</evidence>
<proteinExistence type="inferred from homology"/>
<dbReference type="EMBL" id="FNCO01000011">
    <property type="protein sequence ID" value="SDI18444.1"/>
    <property type="molecule type" value="Genomic_DNA"/>
</dbReference>
<evidence type="ECO:0000256" key="2">
    <source>
        <dbReference type="SAM" id="SignalP"/>
    </source>
</evidence>
<dbReference type="Proteomes" id="UP000182894">
    <property type="component" value="Unassembled WGS sequence"/>
</dbReference>
<dbReference type="RefSeq" id="WP_074755060.1">
    <property type="nucleotide sequence ID" value="NZ_FNCO01000011.1"/>
</dbReference>
<feature type="chain" id="PRO_5010274214" evidence="2">
    <location>
        <begin position="19"/>
        <end position="257"/>
    </location>
</feature>
<comment type="similarity">
    <text evidence="1">Belongs to the bacterial solute-binding protein 3 family.</text>
</comment>
<keyword evidence="4" id="KW-1185">Reference proteome</keyword>
<evidence type="ECO:0000256" key="1">
    <source>
        <dbReference type="ARBA" id="ARBA00010333"/>
    </source>
</evidence>
<organism evidence="3 4">
    <name type="scientific">Pseudomonas abietaniphila</name>
    <dbReference type="NCBI Taxonomy" id="89065"/>
    <lineage>
        <taxon>Bacteria</taxon>
        <taxon>Pseudomonadati</taxon>
        <taxon>Pseudomonadota</taxon>
        <taxon>Gammaproteobacteria</taxon>
        <taxon>Pseudomonadales</taxon>
        <taxon>Pseudomonadaceae</taxon>
        <taxon>Pseudomonas</taxon>
    </lineage>
</organism>
<dbReference type="OrthoDB" id="8581336at2"/>
<evidence type="ECO:0000313" key="3">
    <source>
        <dbReference type="EMBL" id="SDI18444.1"/>
    </source>
</evidence>
<dbReference type="PANTHER" id="PTHR35936">
    <property type="entry name" value="MEMBRANE-BOUND LYTIC MUREIN TRANSGLYCOSYLASE F"/>
    <property type="match status" value="1"/>
</dbReference>
<protein>
    <submittedName>
        <fullName evidence="3">Amino acid ABC transporter substrate-binding protein, PAAT family</fullName>
    </submittedName>
</protein>
<dbReference type="Gene3D" id="3.40.190.10">
    <property type="entry name" value="Periplasmic binding protein-like II"/>
    <property type="match status" value="2"/>
</dbReference>
<accession>A0A1G8IHR3</accession>
<dbReference type="STRING" id="89065.SAMN05216605_11157"/>